<dbReference type="InterPro" id="IPR002401">
    <property type="entry name" value="Cyt_P450_E_grp-I"/>
</dbReference>
<keyword evidence="4 8" id="KW-0479">Metal-binding</keyword>
<evidence type="ECO:0000256" key="6">
    <source>
        <dbReference type="ARBA" id="ARBA00023004"/>
    </source>
</evidence>
<proteinExistence type="inferred from homology"/>
<dbReference type="SUPFAM" id="SSF48264">
    <property type="entry name" value="Cytochrome P450"/>
    <property type="match status" value="1"/>
</dbReference>
<comment type="cofactor">
    <cofactor evidence="1 8">
        <name>heme</name>
        <dbReference type="ChEBI" id="CHEBI:30413"/>
    </cofactor>
</comment>
<dbReference type="PROSITE" id="PS00086">
    <property type="entry name" value="CYTOCHROME_P450"/>
    <property type="match status" value="1"/>
</dbReference>
<dbReference type="CDD" id="cd11054">
    <property type="entry name" value="CYP24A1-like"/>
    <property type="match status" value="1"/>
</dbReference>
<dbReference type="GO" id="GO:0020037">
    <property type="term" value="F:heme binding"/>
    <property type="evidence" value="ECO:0007669"/>
    <property type="project" value="InterPro"/>
</dbReference>
<comment type="similarity">
    <text evidence="2 9">Belongs to the cytochrome P450 family.</text>
</comment>
<dbReference type="PhylomeDB" id="B4K0U9"/>
<dbReference type="GO" id="GO:0008258">
    <property type="term" value="P:head involution"/>
    <property type="evidence" value="ECO:0007669"/>
    <property type="project" value="EnsemblMetazoa"/>
</dbReference>
<dbReference type="InParanoid" id="B4K0U9"/>
<dbReference type="Gene3D" id="1.10.630.10">
    <property type="entry name" value="Cytochrome P450"/>
    <property type="match status" value="1"/>
</dbReference>
<evidence type="ECO:0000256" key="4">
    <source>
        <dbReference type="ARBA" id="ARBA00022723"/>
    </source>
</evidence>
<evidence type="ECO:0000256" key="7">
    <source>
        <dbReference type="ARBA" id="ARBA00023033"/>
    </source>
</evidence>
<dbReference type="InterPro" id="IPR050479">
    <property type="entry name" value="CYP11_CYP27_families"/>
</dbReference>
<gene>
    <name evidence="10" type="primary">Dgri\GH24982</name>
    <name evidence="10" type="ORF">Dgri_GH24982</name>
</gene>
<feature type="binding site" description="axial binding residue" evidence="8">
    <location>
        <position position="435"/>
    </location>
    <ligand>
        <name>heme</name>
        <dbReference type="ChEBI" id="CHEBI:30413"/>
    </ligand>
    <ligandPart>
        <name>Fe</name>
        <dbReference type="ChEBI" id="CHEBI:18248"/>
    </ligandPart>
</feature>
<name>B4K0U9_DROGR</name>
<evidence type="ECO:0000256" key="1">
    <source>
        <dbReference type="ARBA" id="ARBA00001971"/>
    </source>
</evidence>
<dbReference type="GO" id="GO:0008362">
    <property type="term" value="P:chitin-based embryonic cuticle biosynthetic process"/>
    <property type="evidence" value="ECO:0007669"/>
    <property type="project" value="EnsemblMetazoa"/>
</dbReference>
<dbReference type="HOGENOM" id="CLU_001570_28_0_1"/>
<reference evidence="10 11" key="1">
    <citation type="journal article" date="2007" name="Nature">
        <title>Evolution of genes and genomes on the Drosophila phylogeny.</title>
        <authorList>
            <consortium name="Drosophila 12 Genomes Consortium"/>
            <person name="Clark A.G."/>
            <person name="Eisen M.B."/>
            <person name="Smith D.R."/>
            <person name="Bergman C.M."/>
            <person name="Oliver B."/>
            <person name="Markow T.A."/>
            <person name="Kaufman T.C."/>
            <person name="Kellis M."/>
            <person name="Gelbart W."/>
            <person name="Iyer V.N."/>
            <person name="Pollard D.A."/>
            <person name="Sackton T.B."/>
            <person name="Larracuente A.M."/>
            <person name="Singh N.D."/>
            <person name="Abad J.P."/>
            <person name="Abt D.N."/>
            <person name="Adryan B."/>
            <person name="Aguade M."/>
            <person name="Akashi H."/>
            <person name="Anderson W.W."/>
            <person name="Aquadro C.F."/>
            <person name="Ardell D.H."/>
            <person name="Arguello R."/>
            <person name="Artieri C.G."/>
            <person name="Barbash D.A."/>
            <person name="Barker D."/>
            <person name="Barsanti P."/>
            <person name="Batterham P."/>
            <person name="Batzoglou S."/>
            <person name="Begun D."/>
            <person name="Bhutkar A."/>
            <person name="Blanco E."/>
            <person name="Bosak S.A."/>
            <person name="Bradley R.K."/>
            <person name="Brand A.D."/>
            <person name="Brent M.R."/>
            <person name="Brooks A.N."/>
            <person name="Brown R.H."/>
            <person name="Butlin R.K."/>
            <person name="Caggese C."/>
            <person name="Calvi B.R."/>
            <person name="Bernardo de Carvalho A."/>
            <person name="Caspi A."/>
            <person name="Castrezana S."/>
            <person name="Celniker S.E."/>
            <person name="Chang J.L."/>
            <person name="Chapple C."/>
            <person name="Chatterji S."/>
            <person name="Chinwalla A."/>
            <person name="Civetta A."/>
            <person name="Clifton S.W."/>
            <person name="Comeron J.M."/>
            <person name="Costello J.C."/>
            <person name="Coyne J.A."/>
            <person name="Daub J."/>
            <person name="David R.G."/>
            <person name="Delcher A.L."/>
            <person name="Delehaunty K."/>
            <person name="Do C.B."/>
            <person name="Ebling H."/>
            <person name="Edwards K."/>
            <person name="Eickbush T."/>
            <person name="Evans J.D."/>
            <person name="Filipski A."/>
            <person name="Findeiss S."/>
            <person name="Freyhult E."/>
            <person name="Fulton L."/>
            <person name="Fulton R."/>
            <person name="Garcia A.C."/>
            <person name="Gardiner A."/>
            <person name="Garfield D.A."/>
            <person name="Garvin B.E."/>
            <person name="Gibson G."/>
            <person name="Gilbert D."/>
            <person name="Gnerre S."/>
            <person name="Godfrey J."/>
            <person name="Good R."/>
            <person name="Gotea V."/>
            <person name="Gravely B."/>
            <person name="Greenberg A.J."/>
            <person name="Griffiths-Jones S."/>
            <person name="Gross S."/>
            <person name="Guigo R."/>
            <person name="Gustafson E.A."/>
            <person name="Haerty W."/>
            <person name="Hahn M.W."/>
            <person name="Halligan D.L."/>
            <person name="Halpern A.L."/>
            <person name="Halter G.M."/>
            <person name="Han M.V."/>
            <person name="Heger A."/>
            <person name="Hillier L."/>
            <person name="Hinrichs A.S."/>
            <person name="Holmes I."/>
            <person name="Hoskins R.A."/>
            <person name="Hubisz M.J."/>
            <person name="Hultmark D."/>
            <person name="Huntley M.A."/>
            <person name="Jaffe D.B."/>
            <person name="Jagadeeshan S."/>
            <person name="Jeck W.R."/>
            <person name="Johnson J."/>
            <person name="Jones C.D."/>
            <person name="Jordan W.C."/>
            <person name="Karpen G.H."/>
            <person name="Kataoka E."/>
            <person name="Keightley P.D."/>
            <person name="Kheradpour P."/>
            <person name="Kirkness E.F."/>
            <person name="Koerich L.B."/>
            <person name="Kristiansen K."/>
            <person name="Kudrna D."/>
            <person name="Kulathinal R.J."/>
            <person name="Kumar S."/>
            <person name="Kwok R."/>
            <person name="Lander E."/>
            <person name="Langley C.H."/>
            <person name="Lapoint R."/>
            <person name="Lazzaro B.P."/>
            <person name="Lee S.J."/>
            <person name="Levesque L."/>
            <person name="Li R."/>
            <person name="Lin C.F."/>
            <person name="Lin M.F."/>
            <person name="Lindblad-Toh K."/>
            <person name="Llopart A."/>
            <person name="Long M."/>
            <person name="Low L."/>
            <person name="Lozovsky E."/>
            <person name="Lu J."/>
            <person name="Luo M."/>
            <person name="Machado C.A."/>
            <person name="Makalowski W."/>
            <person name="Marzo M."/>
            <person name="Matsuda M."/>
            <person name="Matzkin L."/>
            <person name="McAllister B."/>
            <person name="McBride C.S."/>
            <person name="McKernan B."/>
            <person name="McKernan K."/>
            <person name="Mendez-Lago M."/>
            <person name="Minx P."/>
            <person name="Mollenhauer M.U."/>
            <person name="Montooth K."/>
            <person name="Mount S.M."/>
            <person name="Mu X."/>
            <person name="Myers E."/>
            <person name="Negre B."/>
            <person name="Newfeld S."/>
            <person name="Nielsen R."/>
            <person name="Noor M.A."/>
            <person name="O'Grady P."/>
            <person name="Pachter L."/>
            <person name="Papaceit M."/>
            <person name="Parisi M.J."/>
            <person name="Parisi M."/>
            <person name="Parts L."/>
            <person name="Pedersen J.S."/>
            <person name="Pesole G."/>
            <person name="Phillippy A.M."/>
            <person name="Ponting C.P."/>
            <person name="Pop M."/>
            <person name="Porcelli D."/>
            <person name="Powell J.R."/>
            <person name="Prohaska S."/>
            <person name="Pruitt K."/>
            <person name="Puig M."/>
            <person name="Quesneville H."/>
            <person name="Ram K.R."/>
            <person name="Rand D."/>
            <person name="Rasmussen M.D."/>
            <person name="Reed L.K."/>
            <person name="Reenan R."/>
            <person name="Reily A."/>
            <person name="Remington K.A."/>
            <person name="Rieger T.T."/>
            <person name="Ritchie M.G."/>
            <person name="Robin C."/>
            <person name="Rogers Y.H."/>
            <person name="Rohde C."/>
            <person name="Rozas J."/>
            <person name="Rubenfield M.J."/>
            <person name="Ruiz A."/>
            <person name="Russo S."/>
            <person name="Salzberg S.L."/>
            <person name="Sanchez-Gracia A."/>
            <person name="Saranga D.J."/>
            <person name="Sato H."/>
            <person name="Schaeffer S.W."/>
            <person name="Schatz M.C."/>
            <person name="Schlenke T."/>
            <person name="Schwartz R."/>
            <person name="Segarra C."/>
            <person name="Singh R.S."/>
            <person name="Sirot L."/>
            <person name="Sirota M."/>
            <person name="Sisneros N.B."/>
            <person name="Smith C.D."/>
            <person name="Smith T.F."/>
            <person name="Spieth J."/>
            <person name="Stage D.E."/>
            <person name="Stark A."/>
            <person name="Stephan W."/>
            <person name="Strausberg R.L."/>
            <person name="Strempel S."/>
            <person name="Sturgill D."/>
            <person name="Sutton G."/>
            <person name="Sutton G.G."/>
            <person name="Tao W."/>
            <person name="Teichmann S."/>
            <person name="Tobari Y.N."/>
            <person name="Tomimura Y."/>
            <person name="Tsolas J.M."/>
            <person name="Valente V.L."/>
            <person name="Venter E."/>
            <person name="Venter J.C."/>
            <person name="Vicario S."/>
            <person name="Vieira F.G."/>
            <person name="Vilella A.J."/>
            <person name="Villasante A."/>
            <person name="Walenz B."/>
            <person name="Wang J."/>
            <person name="Wasserman M."/>
            <person name="Watts T."/>
            <person name="Wilson D."/>
            <person name="Wilson R.K."/>
            <person name="Wing R.A."/>
            <person name="Wolfner M.F."/>
            <person name="Wong A."/>
            <person name="Wong G.K."/>
            <person name="Wu C.I."/>
            <person name="Wu G."/>
            <person name="Yamamoto D."/>
            <person name="Yang H.P."/>
            <person name="Yang S.P."/>
            <person name="Yorke J.A."/>
            <person name="Yoshida K."/>
            <person name="Zdobnov E."/>
            <person name="Zhang P."/>
            <person name="Zhang Y."/>
            <person name="Zimin A.V."/>
            <person name="Baldwin J."/>
            <person name="Abdouelleil A."/>
            <person name="Abdulkadir J."/>
            <person name="Abebe A."/>
            <person name="Abera B."/>
            <person name="Abreu J."/>
            <person name="Acer S.C."/>
            <person name="Aftuck L."/>
            <person name="Alexander A."/>
            <person name="An P."/>
            <person name="Anderson E."/>
            <person name="Anderson S."/>
            <person name="Arachi H."/>
            <person name="Azer M."/>
            <person name="Bachantsang P."/>
            <person name="Barry A."/>
            <person name="Bayul T."/>
            <person name="Berlin A."/>
            <person name="Bessette D."/>
            <person name="Bloom T."/>
            <person name="Blye J."/>
            <person name="Boguslavskiy L."/>
            <person name="Bonnet C."/>
            <person name="Boukhgalter B."/>
            <person name="Bourzgui I."/>
            <person name="Brown A."/>
            <person name="Cahill P."/>
            <person name="Channer S."/>
            <person name="Cheshatsang Y."/>
            <person name="Chuda L."/>
            <person name="Citroen M."/>
            <person name="Collymore A."/>
            <person name="Cooke P."/>
            <person name="Costello M."/>
            <person name="D'Aco K."/>
            <person name="Daza R."/>
            <person name="De Haan G."/>
            <person name="DeGray S."/>
            <person name="DeMaso C."/>
            <person name="Dhargay N."/>
            <person name="Dooley K."/>
            <person name="Dooley E."/>
            <person name="Doricent M."/>
            <person name="Dorje P."/>
            <person name="Dorjee K."/>
            <person name="Dupes A."/>
            <person name="Elong R."/>
            <person name="Falk J."/>
            <person name="Farina A."/>
            <person name="Faro S."/>
            <person name="Ferguson D."/>
            <person name="Fisher S."/>
            <person name="Foley C.D."/>
            <person name="Franke A."/>
            <person name="Friedrich D."/>
            <person name="Gadbois L."/>
            <person name="Gearin G."/>
            <person name="Gearin C.R."/>
            <person name="Giannoukos G."/>
            <person name="Goode T."/>
            <person name="Graham J."/>
            <person name="Grandbois E."/>
            <person name="Grewal S."/>
            <person name="Gyaltsen K."/>
            <person name="Hafez N."/>
            <person name="Hagos B."/>
            <person name="Hall J."/>
            <person name="Henson C."/>
            <person name="Hollinger A."/>
            <person name="Honan T."/>
            <person name="Huard M.D."/>
            <person name="Hughes L."/>
            <person name="Hurhula B."/>
            <person name="Husby M.E."/>
            <person name="Kamat A."/>
            <person name="Kanga B."/>
            <person name="Kashin S."/>
            <person name="Khazanovich D."/>
            <person name="Kisner P."/>
            <person name="Lance K."/>
            <person name="Lara M."/>
            <person name="Lee W."/>
            <person name="Lennon N."/>
            <person name="Letendre F."/>
            <person name="LeVine R."/>
            <person name="Lipovsky A."/>
            <person name="Liu X."/>
            <person name="Liu J."/>
            <person name="Liu S."/>
            <person name="Lokyitsang T."/>
            <person name="Lokyitsang Y."/>
            <person name="Lubonja R."/>
            <person name="Lui A."/>
            <person name="MacDonald P."/>
            <person name="Magnisalis V."/>
            <person name="Maru K."/>
            <person name="Matthews C."/>
            <person name="McCusker W."/>
            <person name="McDonough S."/>
            <person name="Mehta T."/>
            <person name="Meldrim J."/>
            <person name="Meneus L."/>
            <person name="Mihai O."/>
            <person name="Mihalev A."/>
            <person name="Mihova T."/>
            <person name="Mittelman R."/>
            <person name="Mlenga V."/>
            <person name="Montmayeur A."/>
            <person name="Mulrain L."/>
            <person name="Navidi A."/>
            <person name="Naylor J."/>
            <person name="Negash T."/>
            <person name="Nguyen T."/>
            <person name="Nguyen N."/>
            <person name="Nicol R."/>
            <person name="Norbu C."/>
            <person name="Norbu N."/>
            <person name="Novod N."/>
            <person name="O'Neill B."/>
            <person name="Osman S."/>
            <person name="Markiewicz E."/>
            <person name="Oyono O.L."/>
            <person name="Patti C."/>
            <person name="Phunkhang P."/>
            <person name="Pierre F."/>
            <person name="Priest M."/>
            <person name="Raghuraman S."/>
            <person name="Rege F."/>
            <person name="Reyes R."/>
            <person name="Rise C."/>
            <person name="Rogov P."/>
            <person name="Ross K."/>
            <person name="Ryan E."/>
            <person name="Settipalli S."/>
            <person name="Shea T."/>
            <person name="Sherpa N."/>
            <person name="Shi L."/>
            <person name="Shih D."/>
            <person name="Sparrow T."/>
            <person name="Spaulding J."/>
            <person name="Stalker J."/>
            <person name="Stange-Thomann N."/>
            <person name="Stavropoulos S."/>
            <person name="Stone C."/>
            <person name="Strader C."/>
            <person name="Tesfaye S."/>
            <person name="Thomson T."/>
            <person name="Thoulutsang Y."/>
            <person name="Thoulutsang D."/>
            <person name="Topham K."/>
            <person name="Topping I."/>
            <person name="Tsamla T."/>
            <person name="Vassiliev H."/>
            <person name="Vo A."/>
            <person name="Wangchuk T."/>
            <person name="Wangdi T."/>
            <person name="Weiand M."/>
            <person name="Wilkinson J."/>
            <person name="Wilson A."/>
            <person name="Yadav S."/>
            <person name="Young G."/>
            <person name="Yu Q."/>
            <person name="Zembek L."/>
            <person name="Zhong D."/>
            <person name="Zimmer A."/>
            <person name="Zwirko Z."/>
            <person name="Jaffe D.B."/>
            <person name="Alvarez P."/>
            <person name="Brockman W."/>
            <person name="Butler J."/>
            <person name="Chin C."/>
            <person name="Gnerre S."/>
            <person name="Grabherr M."/>
            <person name="Kleber M."/>
            <person name="Mauceli E."/>
            <person name="MacCallum I."/>
        </authorList>
    </citation>
    <scope>NUCLEOTIDE SEQUENCE [LARGE SCALE GENOMIC DNA]</scope>
    <source>
        <strain evidence="11">Tucson 15287-2541.00</strain>
    </source>
</reference>
<sequence>MLTKLLKICCNSRQCTFAKPFDSMPGPRGPFGLGNLYNYMPGIGAYSWLQLHKAGQDKYEKYGGIVRETMVPGQDIVWIYDPKDIATLLNERHCPQRRSHLALAKYRKERPHLYKTTGLLPTNGPDWWRLRSQLQKELSAPQSVRSFVNEVDGVTKEFLKFLEQSAGDDTPVDMLPKLTRLNLELTCLLTFGARLKSFQPEEQHSHSRSTRLMHAAETTNSCVLPTDQGLQLWRFMETPSYRKLRHAQSYMESVALQLLDQNMEAGTVRSSLIGTYLQNPQLDGFDVVGTAADLLLAGIDTTSYASAFLLYHVARNPEVQERLYQEALKVLPHPEQSLSADCLRTEITYTRAVLKESLRLNPISIGVGRVLNQDTVLSGYFVPKGTTVVTQNMVACRQPQHFPDPLRFQPDRWLKQRNALNPYLVLPFGHGMRACIARRLAEQNMHVLLLRLLRNYELIWRGRTDVELDIVTLLINKPNAPVMIELRSRLASQN</sequence>
<accession>B4K0U9</accession>
<dbReference type="Pfam" id="PF00067">
    <property type="entry name" value="p450"/>
    <property type="match status" value="1"/>
</dbReference>
<dbReference type="PRINTS" id="PR00463">
    <property type="entry name" value="EP450I"/>
</dbReference>
<dbReference type="FunCoup" id="B4K0U9">
    <property type="interactions" value="30"/>
</dbReference>
<evidence type="ECO:0000313" key="11">
    <source>
        <dbReference type="Proteomes" id="UP000001070"/>
    </source>
</evidence>
<dbReference type="FunFam" id="1.10.630.10:FF:000006">
    <property type="entry name" value="Cytochrome P450 302a1, mitochondrial"/>
    <property type="match status" value="1"/>
</dbReference>
<dbReference type="GO" id="GO:0042767">
    <property type="term" value="F:ecdysteroid 22-hydroxylase activity"/>
    <property type="evidence" value="ECO:0007669"/>
    <property type="project" value="EnsemblMetazoa"/>
</dbReference>
<dbReference type="EMBL" id="CH916577">
    <property type="protein sequence ID" value="EDV90410.1"/>
    <property type="molecule type" value="Genomic_DNA"/>
</dbReference>
<dbReference type="STRING" id="7222.B4K0U9"/>
<keyword evidence="5 9" id="KW-0560">Oxidoreductase</keyword>
<dbReference type="OMA" id="NCIRETE"/>
<keyword evidence="7 9" id="KW-0503">Monooxygenase</keyword>
<keyword evidence="3 8" id="KW-0349">Heme</keyword>
<protein>
    <submittedName>
        <fullName evidence="10">GH24982</fullName>
    </submittedName>
</protein>
<dbReference type="InterPro" id="IPR001128">
    <property type="entry name" value="Cyt_P450"/>
</dbReference>
<dbReference type="GO" id="GO:0005506">
    <property type="term" value="F:iron ion binding"/>
    <property type="evidence" value="ECO:0007669"/>
    <property type="project" value="InterPro"/>
</dbReference>
<evidence type="ECO:0000256" key="2">
    <source>
        <dbReference type="ARBA" id="ARBA00010617"/>
    </source>
</evidence>
<keyword evidence="6 8" id="KW-0408">Iron</keyword>
<dbReference type="GO" id="GO:0007391">
    <property type="term" value="P:dorsal closure"/>
    <property type="evidence" value="ECO:0007669"/>
    <property type="project" value="EnsemblMetazoa"/>
</dbReference>
<evidence type="ECO:0000256" key="8">
    <source>
        <dbReference type="PIRSR" id="PIRSR602401-1"/>
    </source>
</evidence>
<dbReference type="OrthoDB" id="3945418at2759"/>
<evidence type="ECO:0000313" key="10">
    <source>
        <dbReference type="EMBL" id="EDV90410.1"/>
    </source>
</evidence>
<organism evidence="11">
    <name type="scientific">Drosophila grimshawi</name>
    <name type="common">Hawaiian fruit fly</name>
    <name type="synonym">Idiomyia grimshawi</name>
    <dbReference type="NCBI Taxonomy" id="7222"/>
    <lineage>
        <taxon>Eukaryota</taxon>
        <taxon>Metazoa</taxon>
        <taxon>Ecdysozoa</taxon>
        <taxon>Arthropoda</taxon>
        <taxon>Hexapoda</taxon>
        <taxon>Insecta</taxon>
        <taxon>Pterygota</taxon>
        <taxon>Neoptera</taxon>
        <taxon>Endopterygota</taxon>
        <taxon>Diptera</taxon>
        <taxon>Brachycera</taxon>
        <taxon>Muscomorpha</taxon>
        <taxon>Ephydroidea</taxon>
        <taxon>Drosophilidae</taxon>
        <taxon>Drosophila</taxon>
        <taxon>Hawaiian Drosophila</taxon>
    </lineage>
</organism>
<dbReference type="PRINTS" id="PR00385">
    <property type="entry name" value="P450"/>
</dbReference>
<dbReference type="GO" id="GO:0005739">
    <property type="term" value="C:mitochondrion"/>
    <property type="evidence" value="ECO:0007669"/>
    <property type="project" value="EnsemblMetazoa"/>
</dbReference>
<dbReference type="GO" id="GO:0007417">
    <property type="term" value="P:central nervous system development"/>
    <property type="evidence" value="ECO:0007669"/>
    <property type="project" value="EnsemblMetazoa"/>
</dbReference>
<evidence type="ECO:0000256" key="9">
    <source>
        <dbReference type="RuleBase" id="RU000461"/>
    </source>
</evidence>
<dbReference type="GO" id="GO:0007494">
    <property type="term" value="P:midgut development"/>
    <property type="evidence" value="ECO:0007669"/>
    <property type="project" value="EnsemblMetazoa"/>
</dbReference>
<dbReference type="KEGG" id="dgr:6570685"/>
<dbReference type="SMR" id="B4K0U9"/>
<evidence type="ECO:0000256" key="5">
    <source>
        <dbReference type="ARBA" id="ARBA00023002"/>
    </source>
</evidence>
<dbReference type="InterPro" id="IPR017972">
    <property type="entry name" value="Cyt_P450_CS"/>
</dbReference>
<dbReference type="Proteomes" id="UP000001070">
    <property type="component" value="Unassembled WGS sequence"/>
</dbReference>
<dbReference type="PANTHER" id="PTHR24279">
    <property type="entry name" value="CYTOCHROME P450"/>
    <property type="match status" value="1"/>
</dbReference>
<dbReference type="PANTHER" id="PTHR24279:SF120">
    <property type="entry name" value="CYTOCHROME P450"/>
    <property type="match status" value="1"/>
</dbReference>
<dbReference type="InterPro" id="IPR036396">
    <property type="entry name" value="Cyt_P450_sf"/>
</dbReference>
<dbReference type="AlphaFoldDB" id="B4K0U9"/>
<evidence type="ECO:0000256" key="3">
    <source>
        <dbReference type="ARBA" id="ARBA00022617"/>
    </source>
</evidence>
<dbReference type="GO" id="GO:0006697">
    <property type="term" value="P:ecdysone biosynthetic process"/>
    <property type="evidence" value="ECO:0007669"/>
    <property type="project" value="EnsemblMetazoa"/>
</dbReference>
<dbReference type="eggNOG" id="KOG0159">
    <property type="taxonomic scope" value="Eukaryota"/>
</dbReference>
<keyword evidence="11" id="KW-1185">Reference proteome</keyword>